<evidence type="ECO:0000313" key="3">
    <source>
        <dbReference type="Proteomes" id="UP000186922"/>
    </source>
</evidence>
<comment type="caution">
    <text evidence="2">The sequence shown here is derived from an EMBL/GenBank/DDBJ whole genome shotgun (WGS) entry which is preliminary data.</text>
</comment>
<gene>
    <name evidence="2" type="primary">RvY_00831</name>
    <name evidence="2" type="synonym">RvY_00831.1</name>
    <name evidence="2" type="ORF">RvY_00831-1</name>
</gene>
<organism evidence="2 3">
    <name type="scientific">Ramazzottius varieornatus</name>
    <name type="common">Water bear</name>
    <name type="synonym">Tardigrade</name>
    <dbReference type="NCBI Taxonomy" id="947166"/>
    <lineage>
        <taxon>Eukaryota</taxon>
        <taxon>Metazoa</taxon>
        <taxon>Ecdysozoa</taxon>
        <taxon>Tardigrada</taxon>
        <taxon>Eutardigrada</taxon>
        <taxon>Parachela</taxon>
        <taxon>Hypsibioidea</taxon>
        <taxon>Ramazzottiidae</taxon>
        <taxon>Ramazzottius</taxon>
    </lineage>
</organism>
<dbReference type="Proteomes" id="UP000186922">
    <property type="component" value="Unassembled WGS sequence"/>
</dbReference>
<feature type="compositionally biased region" description="Polar residues" evidence="1">
    <location>
        <begin position="124"/>
        <end position="142"/>
    </location>
</feature>
<protein>
    <submittedName>
        <fullName evidence="2">Uncharacterized protein</fullName>
    </submittedName>
</protein>
<proteinExistence type="predicted"/>
<evidence type="ECO:0000313" key="2">
    <source>
        <dbReference type="EMBL" id="GAU88067.1"/>
    </source>
</evidence>
<dbReference type="AlphaFoldDB" id="A0A1D1ULB9"/>
<reference evidence="2 3" key="1">
    <citation type="journal article" date="2016" name="Nat. Commun.">
        <title>Extremotolerant tardigrade genome and improved radiotolerance of human cultured cells by tardigrade-unique protein.</title>
        <authorList>
            <person name="Hashimoto T."/>
            <person name="Horikawa D.D."/>
            <person name="Saito Y."/>
            <person name="Kuwahara H."/>
            <person name="Kozuka-Hata H."/>
            <person name="Shin-I T."/>
            <person name="Minakuchi Y."/>
            <person name="Ohishi K."/>
            <person name="Motoyama A."/>
            <person name="Aizu T."/>
            <person name="Enomoto A."/>
            <person name="Kondo K."/>
            <person name="Tanaka S."/>
            <person name="Hara Y."/>
            <person name="Koshikawa S."/>
            <person name="Sagara H."/>
            <person name="Miura T."/>
            <person name="Yokobori S."/>
            <person name="Miyagawa K."/>
            <person name="Suzuki Y."/>
            <person name="Kubo T."/>
            <person name="Oyama M."/>
            <person name="Kohara Y."/>
            <person name="Fujiyama A."/>
            <person name="Arakawa K."/>
            <person name="Katayama T."/>
            <person name="Toyoda A."/>
            <person name="Kunieda T."/>
        </authorList>
    </citation>
    <scope>NUCLEOTIDE SEQUENCE [LARGE SCALE GENOMIC DNA]</scope>
    <source>
        <strain evidence="2 3">YOKOZUNA-1</strain>
    </source>
</reference>
<dbReference type="EMBL" id="BDGG01000001">
    <property type="protein sequence ID" value="GAU88067.1"/>
    <property type="molecule type" value="Genomic_DNA"/>
</dbReference>
<evidence type="ECO:0000256" key="1">
    <source>
        <dbReference type="SAM" id="MobiDB-lite"/>
    </source>
</evidence>
<accession>A0A1D1ULB9</accession>
<feature type="region of interest" description="Disordered" evidence="1">
    <location>
        <begin position="124"/>
        <end position="186"/>
    </location>
</feature>
<keyword evidence="3" id="KW-1185">Reference proteome</keyword>
<sequence length="186" mass="20448">MMAALRWLATAPNNVYPHLRLLLKELEQGTIVGLKDDEVKMGPMLLKGGSLALYFHKLHKAQEPWDRLEAKMIKVVAEHNLAKADIELDILKPSAKKSAENAAANTTAGNPALAGVQEQVQMMTVPSSSHAVPAAQQHQQTRPADKTDPTPKRVAVRSPRENSAASVLVLCPPQRTRTTTRLRRSR</sequence>
<name>A0A1D1ULB9_RAMVA</name>